<reference evidence="1 2" key="1">
    <citation type="submission" date="2018-03" db="EMBL/GenBank/DDBJ databases">
        <authorList>
            <person name="Fogelqvist J."/>
        </authorList>
    </citation>
    <scope>NUCLEOTIDE SEQUENCE [LARGE SCALE GENOMIC DNA]</scope>
</reference>
<organism evidence="1 2">
    <name type="scientific">Plasmodiophora brassicae</name>
    <name type="common">Clubroot disease agent</name>
    <dbReference type="NCBI Taxonomy" id="37360"/>
    <lineage>
        <taxon>Eukaryota</taxon>
        <taxon>Sar</taxon>
        <taxon>Rhizaria</taxon>
        <taxon>Endomyxa</taxon>
        <taxon>Phytomyxea</taxon>
        <taxon>Plasmodiophorida</taxon>
        <taxon>Plasmodiophoridae</taxon>
        <taxon>Plasmodiophora</taxon>
    </lineage>
</organism>
<proteinExistence type="predicted"/>
<gene>
    <name evidence="1" type="ORF">PLBR_LOCUS1415</name>
</gene>
<keyword evidence="1" id="KW-0496">Mitochondrion</keyword>
<evidence type="ECO:0000313" key="2">
    <source>
        <dbReference type="Proteomes" id="UP000290189"/>
    </source>
</evidence>
<evidence type="ECO:0000313" key="1">
    <source>
        <dbReference type="EMBL" id="SPQ94200.1"/>
    </source>
</evidence>
<protein>
    <submittedName>
        <fullName evidence="1">Uncharacterized protein</fullName>
    </submittedName>
</protein>
<accession>A0A3P3Y2I0</accession>
<dbReference type="AlphaFoldDB" id="A0A3P3Y2I0"/>
<name>A0A3P3Y2I0_PLABS</name>
<dbReference type="Proteomes" id="UP000290189">
    <property type="component" value="Unassembled WGS sequence"/>
</dbReference>
<sequence>MAGQRRTFTAVVVRPDGPAEVQFSKDSDREAHVRHVMEYLAPADECQAIVLKAPGHRLTAYLPSYDSGDLKRFAPNRLMTQMYGRPVLGNAVIFDEKPEDATDVDDGEQDYHKDFTLADLSNVLDAAARR</sequence>
<geneLocation type="mitochondrion" evidence="1"/>
<dbReference type="EMBL" id="OVEO01000002">
    <property type="protein sequence ID" value="SPQ94200.1"/>
    <property type="molecule type" value="Genomic_DNA"/>
</dbReference>